<organism evidence="2 3">
    <name type="scientific">Aquimarina gracilis</name>
    <dbReference type="NCBI Taxonomy" id="874422"/>
    <lineage>
        <taxon>Bacteria</taxon>
        <taxon>Pseudomonadati</taxon>
        <taxon>Bacteroidota</taxon>
        <taxon>Flavobacteriia</taxon>
        <taxon>Flavobacteriales</taxon>
        <taxon>Flavobacteriaceae</taxon>
        <taxon>Aquimarina</taxon>
    </lineage>
</organism>
<accession>A0ABU5ZWQ8</accession>
<keyword evidence="1" id="KW-1133">Transmembrane helix</keyword>
<keyword evidence="1" id="KW-0812">Transmembrane</keyword>
<evidence type="ECO:0000256" key="1">
    <source>
        <dbReference type="SAM" id="Phobius"/>
    </source>
</evidence>
<evidence type="ECO:0000313" key="2">
    <source>
        <dbReference type="EMBL" id="MEB3346309.1"/>
    </source>
</evidence>
<name>A0ABU5ZWQ8_9FLAO</name>
<proteinExistence type="predicted"/>
<keyword evidence="1" id="KW-0472">Membrane</keyword>
<comment type="caution">
    <text evidence="2">The sequence shown here is derived from an EMBL/GenBank/DDBJ whole genome shotgun (WGS) entry which is preliminary data.</text>
</comment>
<gene>
    <name evidence="2" type="ORF">U6A24_12600</name>
</gene>
<feature type="transmembrane region" description="Helical" evidence="1">
    <location>
        <begin position="44"/>
        <end position="60"/>
    </location>
</feature>
<evidence type="ECO:0000313" key="3">
    <source>
        <dbReference type="Proteomes" id="UP001327027"/>
    </source>
</evidence>
<dbReference type="Proteomes" id="UP001327027">
    <property type="component" value="Unassembled WGS sequence"/>
</dbReference>
<sequence>MAKWNKIANALLWILGALIVLGQIFAVVNYYVFDSGFNFQLRDIWLLITAIGLLFLPNEIKNKVRFLIRKLNPLRRK</sequence>
<protein>
    <submittedName>
        <fullName evidence="2">Uncharacterized protein</fullName>
    </submittedName>
</protein>
<feature type="transmembrane region" description="Helical" evidence="1">
    <location>
        <begin position="12"/>
        <end position="32"/>
    </location>
</feature>
<dbReference type="EMBL" id="JAYKLX010000005">
    <property type="protein sequence ID" value="MEB3346309.1"/>
    <property type="molecule type" value="Genomic_DNA"/>
</dbReference>
<keyword evidence="3" id="KW-1185">Reference proteome</keyword>
<dbReference type="RefSeq" id="WP_324180333.1">
    <property type="nucleotide sequence ID" value="NZ_BAABAW010000024.1"/>
</dbReference>
<reference evidence="2 3" key="1">
    <citation type="journal article" date="2013" name="Int. J. Syst. Evol. Microbiol.">
        <title>Aquimarina gracilis sp. nov., isolated from the gut microflora of a mussel, Mytilus coruscus, and emended description of Aquimarina spongiae.</title>
        <authorList>
            <person name="Park S.C."/>
            <person name="Choe H.N."/>
            <person name="Baik K.S."/>
            <person name="Seong C.N."/>
        </authorList>
    </citation>
    <scope>NUCLEOTIDE SEQUENCE [LARGE SCALE GENOMIC DNA]</scope>
    <source>
        <strain evidence="2 3">PSC32</strain>
    </source>
</reference>